<gene>
    <name evidence="3" type="ORF">ACFPFM_05520</name>
</gene>
<dbReference type="InterPro" id="IPR036457">
    <property type="entry name" value="PPM-type-like_dom_sf"/>
</dbReference>
<feature type="compositionally biased region" description="Polar residues" evidence="1">
    <location>
        <begin position="1"/>
        <end position="15"/>
    </location>
</feature>
<proteinExistence type="predicted"/>
<name>A0ABV9XXR1_9PSEU</name>
<comment type="caution">
    <text evidence="3">The sequence shown here is derived from an EMBL/GenBank/DDBJ whole genome shotgun (WGS) entry which is preliminary data.</text>
</comment>
<dbReference type="SUPFAM" id="SSF81606">
    <property type="entry name" value="PP2C-like"/>
    <property type="match status" value="1"/>
</dbReference>
<feature type="domain" description="PPM-type phosphatase" evidence="2">
    <location>
        <begin position="4"/>
        <end position="246"/>
    </location>
</feature>
<organism evidence="3 4">
    <name type="scientific">Saccharothrix xinjiangensis</name>
    <dbReference type="NCBI Taxonomy" id="204798"/>
    <lineage>
        <taxon>Bacteria</taxon>
        <taxon>Bacillati</taxon>
        <taxon>Actinomycetota</taxon>
        <taxon>Actinomycetes</taxon>
        <taxon>Pseudonocardiales</taxon>
        <taxon>Pseudonocardiaceae</taxon>
        <taxon>Saccharothrix</taxon>
    </lineage>
</organism>
<reference evidence="4" key="1">
    <citation type="journal article" date="2019" name="Int. J. Syst. Evol. Microbiol.">
        <title>The Global Catalogue of Microorganisms (GCM) 10K type strain sequencing project: providing services to taxonomists for standard genome sequencing and annotation.</title>
        <authorList>
            <consortium name="The Broad Institute Genomics Platform"/>
            <consortium name="The Broad Institute Genome Sequencing Center for Infectious Disease"/>
            <person name="Wu L."/>
            <person name="Ma J."/>
        </authorList>
    </citation>
    <scope>NUCLEOTIDE SEQUENCE [LARGE SCALE GENOMIC DNA]</scope>
    <source>
        <strain evidence="4">KCTC 12848</strain>
    </source>
</reference>
<dbReference type="Proteomes" id="UP001595833">
    <property type="component" value="Unassembled WGS sequence"/>
</dbReference>
<dbReference type="RefSeq" id="WP_344041268.1">
    <property type="nucleotide sequence ID" value="NZ_BAAAKE010000028.1"/>
</dbReference>
<sequence>MSHNPSTRPNVTVATASDIGGRSHQCDATATHTAGDGTTAVALIDGIGSDTDTAHTAGLLAEVAARVGARRGALPGLLAAAELVSSGTADQSRPNAVGALAVTYPDGNTVVAHCGDVRAHSWNGHTIGLHTTDHTLFELLASHTHDRRLFELLVNLDTAGTVRELDDAVRTTLARATVASITTSTTHDPLVVLTSDGIHKRLSTDDIALFIDQNPDPDTLARLLVSAALQGPEPAHEFDNATAAVIHIG</sequence>
<evidence type="ECO:0000313" key="3">
    <source>
        <dbReference type="EMBL" id="MFC5053216.1"/>
    </source>
</evidence>
<dbReference type="Gene3D" id="3.60.40.10">
    <property type="entry name" value="PPM-type phosphatase domain"/>
    <property type="match status" value="1"/>
</dbReference>
<dbReference type="InterPro" id="IPR001932">
    <property type="entry name" value="PPM-type_phosphatase-like_dom"/>
</dbReference>
<dbReference type="EMBL" id="JBHSJB010000005">
    <property type="protein sequence ID" value="MFC5053216.1"/>
    <property type="molecule type" value="Genomic_DNA"/>
</dbReference>
<protein>
    <recommendedName>
        <fullName evidence="2">PPM-type phosphatase domain-containing protein</fullName>
    </recommendedName>
</protein>
<keyword evidence="4" id="KW-1185">Reference proteome</keyword>
<evidence type="ECO:0000256" key="1">
    <source>
        <dbReference type="SAM" id="MobiDB-lite"/>
    </source>
</evidence>
<evidence type="ECO:0000313" key="4">
    <source>
        <dbReference type="Proteomes" id="UP001595833"/>
    </source>
</evidence>
<dbReference type="SMART" id="SM00332">
    <property type="entry name" value="PP2Cc"/>
    <property type="match status" value="1"/>
</dbReference>
<evidence type="ECO:0000259" key="2">
    <source>
        <dbReference type="SMART" id="SM00332"/>
    </source>
</evidence>
<feature type="region of interest" description="Disordered" evidence="1">
    <location>
        <begin position="1"/>
        <end position="24"/>
    </location>
</feature>
<accession>A0ABV9XXR1</accession>